<dbReference type="Proteomes" id="UP000604046">
    <property type="component" value="Unassembled WGS sequence"/>
</dbReference>
<organism evidence="1 2">
    <name type="scientific">Symbiodinium natans</name>
    <dbReference type="NCBI Taxonomy" id="878477"/>
    <lineage>
        <taxon>Eukaryota</taxon>
        <taxon>Sar</taxon>
        <taxon>Alveolata</taxon>
        <taxon>Dinophyceae</taxon>
        <taxon>Suessiales</taxon>
        <taxon>Symbiodiniaceae</taxon>
        <taxon>Symbiodinium</taxon>
    </lineage>
</organism>
<sequence length="150" mass="16789">MLLFGGHGTDPRRLQCWAKSPRKRKLGCQPRPRVRPTPGARHCSCGATWHTCTLAFCLLCFPRGPCCCRGFENNDTWSFDLQAGGTLGTDEKRMSILAHPMTVEGCQNHGEQAYMAQWAFLKTWVIHVPTAFRAKSLTKTLLNLATPKDL</sequence>
<reference evidence="1" key="1">
    <citation type="submission" date="2021-02" db="EMBL/GenBank/DDBJ databases">
        <authorList>
            <person name="Dougan E. K."/>
            <person name="Rhodes N."/>
            <person name="Thang M."/>
            <person name="Chan C."/>
        </authorList>
    </citation>
    <scope>NUCLEOTIDE SEQUENCE</scope>
</reference>
<evidence type="ECO:0000313" key="1">
    <source>
        <dbReference type="EMBL" id="CAE7565965.1"/>
    </source>
</evidence>
<gene>
    <name evidence="1" type="ORF">SNAT2548_LOCUS32067</name>
</gene>
<dbReference type="AlphaFoldDB" id="A0A812UHS9"/>
<dbReference type="EMBL" id="CAJNDS010002691">
    <property type="protein sequence ID" value="CAE7565965.1"/>
    <property type="molecule type" value="Genomic_DNA"/>
</dbReference>
<comment type="caution">
    <text evidence="1">The sequence shown here is derived from an EMBL/GenBank/DDBJ whole genome shotgun (WGS) entry which is preliminary data.</text>
</comment>
<name>A0A812UHS9_9DINO</name>
<proteinExistence type="predicted"/>
<keyword evidence="2" id="KW-1185">Reference proteome</keyword>
<protein>
    <submittedName>
        <fullName evidence="1">Uncharacterized protein</fullName>
    </submittedName>
</protein>
<evidence type="ECO:0000313" key="2">
    <source>
        <dbReference type="Proteomes" id="UP000604046"/>
    </source>
</evidence>
<accession>A0A812UHS9</accession>